<accession>A0AAV9U1E9</accession>
<dbReference type="GO" id="GO:0004497">
    <property type="term" value="F:monooxygenase activity"/>
    <property type="evidence" value="ECO:0007669"/>
    <property type="project" value="UniProtKB-KW"/>
</dbReference>
<evidence type="ECO:0000313" key="6">
    <source>
        <dbReference type="Proteomes" id="UP001375240"/>
    </source>
</evidence>
<keyword evidence="3" id="KW-0503">Monooxygenase</keyword>
<feature type="domain" description="Tyrosinase C-terminal" evidence="4">
    <location>
        <begin position="4"/>
        <end position="59"/>
    </location>
</feature>
<keyword evidence="2" id="KW-0560">Oxidoreductase</keyword>
<reference evidence="5 6" key="1">
    <citation type="submission" date="2019-10" db="EMBL/GenBank/DDBJ databases">
        <authorList>
            <person name="Palmer J.M."/>
        </authorList>
    </citation>
    <scope>NUCLEOTIDE SEQUENCE [LARGE SCALE GENOMIC DNA]</scope>
    <source>
        <strain evidence="5 6">TWF696</strain>
    </source>
</reference>
<evidence type="ECO:0000259" key="4">
    <source>
        <dbReference type="Pfam" id="PF18132"/>
    </source>
</evidence>
<protein>
    <recommendedName>
        <fullName evidence="4">Tyrosinase C-terminal domain-containing protein</fullName>
    </recommendedName>
</protein>
<proteinExistence type="predicted"/>
<keyword evidence="6" id="KW-1185">Reference proteome</keyword>
<gene>
    <name evidence="5" type="ORF">TWF696_002947</name>
</gene>
<dbReference type="EMBL" id="JAVHNQ010000015">
    <property type="protein sequence ID" value="KAK6332226.1"/>
    <property type="molecule type" value="Genomic_DNA"/>
</dbReference>
<evidence type="ECO:0000313" key="5">
    <source>
        <dbReference type="EMBL" id="KAK6332226.1"/>
    </source>
</evidence>
<organism evidence="5 6">
    <name type="scientific">Orbilia brochopaga</name>
    <dbReference type="NCBI Taxonomy" id="3140254"/>
    <lineage>
        <taxon>Eukaryota</taxon>
        <taxon>Fungi</taxon>
        <taxon>Dikarya</taxon>
        <taxon>Ascomycota</taxon>
        <taxon>Pezizomycotina</taxon>
        <taxon>Orbiliomycetes</taxon>
        <taxon>Orbiliales</taxon>
        <taxon>Orbiliaceae</taxon>
        <taxon>Orbilia</taxon>
    </lineage>
</organism>
<comment type="caution">
    <text evidence="5">The sequence shown here is derived from an EMBL/GenBank/DDBJ whole genome shotgun (WGS) entry which is preliminary data.</text>
</comment>
<comment type="cofactor">
    <cofactor evidence="1">
        <name>Cu(2+)</name>
        <dbReference type="ChEBI" id="CHEBI:29036"/>
    </cofactor>
</comment>
<evidence type="ECO:0000256" key="2">
    <source>
        <dbReference type="ARBA" id="ARBA00023002"/>
    </source>
</evidence>
<evidence type="ECO:0000256" key="3">
    <source>
        <dbReference type="ARBA" id="ARBA00023033"/>
    </source>
</evidence>
<name>A0AAV9U1E9_9PEZI</name>
<dbReference type="Pfam" id="PF18132">
    <property type="entry name" value="Tyrosinase_C"/>
    <property type="match status" value="1"/>
</dbReference>
<dbReference type="InterPro" id="IPR041640">
    <property type="entry name" value="Tyrosinase_C"/>
</dbReference>
<sequence>MQSEIIGNNVILTDALHKALGPSSSEDRILNFIKHNLTWMILSDNEPVDIKSLKTLKIACISTEISLPVCNDQLPERGRDTYHLEATAGKPGGATFDCDLRRPHK</sequence>
<evidence type="ECO:0000256" key="1">
    <source>
        <dbReference type="ARBA" id="ARBA00001973"/>
    </source>
</evidence>
<dbReference type="AlphaFoldDB" id="A0AAV9U1E9"/>
<dbReference type="Proteomes" id="UP001375240">
    <property type="component" value="Unassembled WGS sequence"/>
</dbReference>